<name>A0ABM1JG63_POLDO</name>
<evidence type="ECO:0000256" key="1">
    <source>
        <dbReference type="ARBA" id="ARBA00010574"/>
    </source>
</evidence>
<proteinExistence type="inferred from homology"/>
<comment type="similarity">
    <text evidence="1">Belongs to the Iojap/RsfS family.</text>
</comment>
<organism evidence="2 3">
    <name type="scientific">Polistes dominula</name>
    <name type="common">European paper wasp</name>
    <name type="synonym">Vespa dominula</name>
    <dbReference type="NCBI Taxonomy" id="743375"/>
    <lineage>
        <taxon>Eukaryota</taxon>
        <taxon>Metazoa</taxon>
        <taxon>Ecdysozoa</taxon>
        <taxon>Arthropoda</taxon>
        <taxon>Hexapoda</taxon>
        <taxon>Insecta</taxon>
        <taxon>Pterygota</taxon>
        <taxon>Neoptera</taxon>
        <taxon>Endopterygota</taxon>
        <taxon>Hymenoptera</taxon>
        <taxon>Apocrita</taxon>
        <taxon>Aculeata</taxon>
        <taxon>Vespoidea</taxon>
        <taxon>Vespidae</taxon>
        <taxon>Polistinae</taxon>
        <taxon>Polistini</taxon>
        <taxon>Polistes</taxon>
    </lineage>
</organism>
<dbReference type="GeneID" id="107074483"/>
<sequence length="264" mass="30861">MSSNILSNLLRARKIYKTFISHNNRSITYSLLKQTRCYSDINPNTLSKEEPVNEDENNLAEKISSRYKLFQDKDSKVILDVDEERERMLLDDLRREEEHHDPYEGLNLTRGINGVYEIEDLIAVLQKDNARNIFVASVPKEYNYVDYFVVVTGKSKKHMTALAEYVRKIFKLKRHKTDIIPKIEGANSNEWIALDLGNIALHIFSSEARERFDLELLWSVGSQYDELTNTPQHVDIMDRYNTFLNTFQPENPEFSENPEIPNNP</sequence>
<dbReference type="InterPro" id="IPR043519">
    <property type="entry name" value="NT_sf"/>
</dbReference>
<keyword evidence="2" id="KW-1185">Reference proteome</keyword>
<dbReference type="PANTHER" id="PTHR21043:SF0">
    <property type="entry name" value="MITOCHONDRIAL ASSEMBLY OF RIBOSOMAL LARGE SUBUNIT PROTEIN 1"/>
    <property type="match status" value="1"/>
</dbReference>
<gene>
    <name evidence="3" type="primary">LOC107074483</name>
</gene>
<dbReference type="SUPFAM" id="SSF81301">
    <property type="entry name" value="Nucleotidyltransferase"/>
    <property type="match status" value="1"/>
</dbReference>
<evidence type="ECO:0000313" key="2">
    <source>
        <dbReference type="Proteomes" id="UP000694924"/>
    </source>
</evidence>
<accession>A0ABM1JG63</accession>
<dbReference type="HAMAP" id="MF_01477">
    <property type="entry name" value="Iojap_RsfS"/>
    <property type="match status" value="1"/>
</dbReference>
<dbReference type="Pfam" id="PF02410">
    <property type="entry name" value="RsfS"/>
    <property type="match status" value="1"/>
</dbReference>
<dbReference type="Gene3D" id="3.30.460.10">
    <property type="entry name" value="Beta Polymerase, domain 2"/>
    <property type="match status" value="1"/>
</dbReference>
<dbReference type="PANTHER" id="PTHR21043">
    <property type="entry name" value="IOJAP SUPERFAMILY ORTHOLOG"/>
    <property type="match status" value="1"/>
</dbReference>
<dbReference type="InterPro" id="IPR004394">
    <property type="entry name" value="Iojap/RsfS/C7orf30"/>
</dbReference>
<dbReference type="Proteomes" id="UP000694924">
    <property type="component" value="Unplaced"/>
</dbReference>
<protein>
    <submittedName>
        <fullName evidence="3">Uncharacterized protein LOC107074483</fullName>
    </submittedName>
</protein>
<reference evidence="3" key="1">
    <citation type="submission" date="2025-08" db="UniProtKB">
        <authorList>
            <consortium name="RefSeq"/>
        </authorList>
    </citation>
    <scope>IDENTIFICATION</scope>
    <source>
        <tissue evidence="3">Whole body</tissue>
    </source>
</reference>
<evidence type="ECO:0000313" key="3">
    <source>
        <dbReference type="RefSeq" id="XP_015191451.1"/>
    </source>
</evidence>
<dbReference type="NCBIfam" id="TIGR00090">
    <property type="entry name" value="rsfS_iojap_ybeB"/>
    <property type="match status" value="1"/>
</dbReference>
<dbReference type="RefSeq" id="XP_015191451.1">
    <property type="nucleotide sequence ID" value="XM_015335965.1"/>
</dbReference>